<gene>
    <name evidence="1" type="ORF">S101447_01101</name>
</gene>
<reference evidence="1 2" key="1">
    <citation type="submission" date="2017-05" db="EMBL/GenBank/DDBJ databases">
        <title>Genome sequence of Acetobacter pasteurianus subsp. ascendens strain SRCM101447.</title>
        <authorList>
            <person name="Cho S.H."/>
        </authorList>
    </citation>
    <scope>NUCLEOTIDE SEQUENCE [LARGE SCALE GENOMIC DNA]</scope>
    <source>
        <strain evidence="1 2">SRCM101447</strain>
    </source>
</reference>
<sequence length="31" mass="3320">MIADIEILLHEVSFQSGIRVAVIAIGIIKAV</sequence>
<dbReference type="EMBL" id="CP021524">
    <property type="protein sequence ID" value="ARW10199.1"/>
    <property type="molecule type" value="Genomic_DNA"/>
</dbReference>
<dbReference type="AlphaFoldDB" id="A0A1Y0V2M3"/>
<evidence type="ECO:0000313" key="1">
    <source>
        <dbReference type="EMBL" id="ARW10199.1"/>
    </source>
</evidence>
<evidence type="ECO:0000313" key="2">
    <source>
        <dbReference type="Proteomes" id="UP000195633"/>
    </source>
</evidence>
<proteinExistence type="predicted"/>
<organism evidence="1 2">
    <name type="scientific">Acetobacter ascendens</name>
    <dbReference type="NCBI Taxonomy" id="481146"/>
    <lineage>
        <taxon>Bacteria</taxon>
        <taxon>Pseudomonadati</taxon>
        <taxon>Pseudomonadota</taxon>
        <taxon>Alphaproteobacteria</taxon>
        <taxon>Acetobacterales</taxon>
        <taxon>Acetobacteraceae</taxon>
        <taxon>Acetobacter</taxon>
    </lineage>
</organism>
<accession>A0A1Y0V2M3</accession>
<protein>
    <submittedName>
        <fullName evidence="1">Uncharacterized protein</fullName>
    </submittedName>
</protein>
<dbReference type="Proteomes" id="UP000195633">
    <property type="component" value="Chromosome"/>
</dbReference>
<name>A0A1Y0V2M3_9PROT</name>